<accession>A0A1H7KFJ5</accession>
<organism evidence="1 2">
    <name type="scientific">Colwellia chukchiensis</name>
    <dbReference type="NCBI Taxonomy" id="641665"/>
    <lineage>
        <taxon>Bacteria</taxon>
        <taxon>Pseudomonadati</taxon>
        <taxon>Pseudomonadota</taxon>
        <taxon>Gammaproteobacteria</taxon>
        <taxon>Alteromonadales</taxon>
        <taxon>Colwelliaceae</taxon>
        <taxon>Colwellia</taxon>
    </lineage>
</organism>
<dbReference type="Gene3D" id="3.10.420.10">
    <property type="entry name" value="SecB-like"/>
    <property type="match status" value="1"/>
</dbReference>
<dbReference type="STRING" id="641665.GCA_002104455_02669"/>
<protein>
    <recommendedName>
        <fullName evidence="3">Preprotein translocase subunit SecB</fullName>
    </recommendedName>
</protein>
<keyword evidence="2" id="KW-1185">Reference proteome</keyword>
<dbReference type="OrthoDB" id="6058761at2"/>
<dbReference type="InterPro" id="IPR035958">
    <property type="entry name" value="SecB-like_sf"/>
</dbReference>
<gene>
    <name evidence="1" type="ORF">SAMN05216262_103126</name>
</gene>
<name>A0A1H7KFJ5_9GAMM</name>
<dbReference type="Proteomes" id="UP000199297">
    <property type="component" value="Unassembled WGS sequence"/>
</dbReference>
<evidence type="ECO:0000313" key="1">
    <source>
        <dbReference type="EMBL" id="SEK85569.1"/>
    </source>
</evidence>
<reference evidence="2" key="1">
    <citation type="submission" date="2016-10" db="EMBL/GenBank/DDBJ databases">
        <authorList>
            <person name="Varghese N."/>
            <person name="Submissions S."/>
        </authorList>
    </citation>
    <scope>NUCLEOTIDE SEQUENCE [LARGE SCALE GENOMIC DNA]</scope>
    <source>
        <strain evidence="2">CGMCC 1.9127</strain>
    </source>
</reference>
<dbReference type="AlphaFoldDB" id="A0A1H7KFJ5"/>
<dbReference type="EMBL" id="FOBI01000003">
    <property type="protein sequence ID" value="SEK85569.1"/>
    <property type="molecule type" value="Genomic_DNA"/>
</dbReference>
<evidence type="ECO:0000313" key="2">
    <source>
        <dbReference type="Proteomes" id="UP000199297"/>
    </source>
</evidence>
<evidence type="ECO:0008006" key="3">
    <source>
        <dbReference type="Google" id="ProtNLM"/>
    </source>
</evidence>
<dbReference type="RefSeq" id="WP_064663362.1">
    <property type="nucleotide sequence ID" value="NZ_FOBI01000003.1"/>
</dbReference>
<dbReference type="SUPFAM" id="SSF54611">
    <property type="entry name" value="SecB-like"/>
    <property type="match status" value="1"/>
</dbReference>
<proteinExistence type="predicted"/>
<sequence length="163" mass="19061">MGVSSNFQKAKDSLQSHDIYIKNTHCFTHNDFDPKRTDFDNLVYQFMHVVRGSEVFGVQDEDGSEEHFFKVFVDVGCRFIKEEDKENKDSEPVAQIEASFCAEYQMLDKEIDEDSLKVFALQNVSYHVWPFWREHLMNMCNRLNLPKVALPTMQVKPQNGNTE</sequence>